<dbReference type="EMBL" id="JANUAE010000005">
    <property type="protein sequence ID" value="MCS3710060.1"/>
    <property type="molecule type" value="Genomic_DNA"/>
</dbReference>
<evidence type="ECO:0000313" key="2">
    <source>
        <dbReference type="EMBL" id="MCS3710060.1"/>
    </source>
</evidence>
<dbReference type="EMBL" id="JANUAU010000011">
    <property type="protein sequence ID" value="MCS3679009.1"/>
    <property type="molecule type" value="Genomic_DNA"/>
</dbReference>
<dbReference type="GeneID" id="83728019"/>
<evidence type="ECO:0000313" key="4">
    <source>
        <dbReference type="EMBL" id="MCS4037594.1"/>
    </source>
</evidence>
<dbReference type="EMBL" id="JANUBF010000022">
    <property type="protein sequence ID" value="MCS4037594.1"/>
    <property type="molecule type" value="Genomic_DNA"/>
</dbReference>
<dbReference type="Proteomes" id="UP001155010">
    <property type="component" value="Unassembled WGS sequence"/>
</dbReference>
<dbReference type="EMBL" id="JANUBB010000009">
    <property type="protein sequence ID" value="MCS3952420.1"/>
    <property type="molecule type" value="Genomic_DNA"/>
</dbReference>
<organism evidence="4 7">
    <name type="scientific">Salinibacter ruber</name>
    <dbReference type="NCBI Taxonomy" id="146919"/>
    <lineage>
        <taxon>Bacteria</taxon>
        <taxon>Pseudomonadati</taxon>
        <taxon>Rhodothermota</taxon>
        <taxon>Rhodothermia</taxon>
        <taxon>Rhodothermales</taxon>
        <taxon>Salinibacteraceae</taxon>
        <taxon>Salinibacter</taxon>
    </lineage>
</organism>
<evidence type="ECO:0000313" key="5">
    <source>
        <dbReference type="EMBL" id="MCS4120704.1"/>
    </source>
</evidence>
<dbReference type="Proteomes" id="UP001155057">
    <property type="component" value="Unassembled WGS sequence"/>
</dbReference>
<reference evidence="4" key="1">
    <citation type="submission" date="2022-08" db="EMBL/GenBank/DDBJ databases">
        <title>Genomic Encyclopedia of Type Strains, Phase V (KMG-V): Genome sequencing to study the core and pangenomes of soil and plant-associated prokaryotes.</title>
        <authorList>
            <person name="Whitman W."/>
        </authorList>
    </citation>
    <scope>NUCLEOTIDE SEQUENCE</scope>
    <source>
        <strain evidence="1">0</strain>
        <strain evidence="3">SP2017</strain>
        <strain evidence="6">SP3002</strain>
        <strain evidence="4">SP3012</strain>
        <strain evidence="5">SP3026</strain>
        <strain evidence="2">SP3049</strain>
    </source>
</reference>
<name>A0A9X2QI96_9BACT</name>
<gene>
    <name evidence="5" type="ORF">GGP45_001046</name>
    <name evidence="2" type="ORF">GGP61_001664</name>
    <name evidence="1" type="ORF">GGP71_002952</name>
    <name evidence="3" type="ORF">GGP83_002387</name>
    <name evidence="6" type="ORF">GGP99_003262</name>
    <name evidence="4" type="ORF">GGQ01_002677</name>
</gene>
<proteinExistence type="predicted"/>
<dbReference type="Proteomes" id="UP001155110">
    <property type="component" value="Unassembled WGS sequence"/>
</dbReference>
<evidence type="ECO:0000313" key="3">
    <source>
        <dbReference type="EMBL" id="MCS3952420.1"/>
    </source>
</evidence>
<dbReference type="EMBL" id="JANTZM010000022">
    <property type="protein sequence ID" value="MCS4159272.1"/>
    <property type="molecule type" value="Genomic_DNA"/>
</dbReference>
<dbReference type="Proteomes" id="UP001155040">
    <property type="component" value="Unassembled WGS sequence"/>
</dbReference>
<evidence type="ECO:0008006" key="8">
    <source>
        <dbReference type="Google" id="ProtNLM"/>
    </source>
</evidence>
<evidence type="ECO:0000313" key="7">
    <source>
        <dbReference type="Proteomes" id="UP001155040"/>
    </source>
</evidence>
<protein>
    <recommendedName>
        <fullName evidence="8">Helicase HerA barrel domain-containing protein</fullName>
    </recommendedName>
</protein>
<evidence type="ECO:0000313" key="1">
    <source>
        <dbReference type="EMBL" id="MCS3679009.1"/>
    </source>
</evidence>
<dbReference type="AlphaFoldDB" id="A0A9X2QI96"/>
<evidence type="ECO:0000313" key="6">
    <source>
        <dbReference type="EMBL" id="MCS4159272.1"/>
    </source>
</evidence>
<dbReference type="RefSeq" id="WP_011403868.1">
    <property type="nucleotide sequence ID" value="NZ_CALTRV010000019.1"/>
</dbReference>
<sequence length="200" mass="21940">MADETAAVGEVIEATTRQFVAEVYEEADAPDFGAWVRVEPDGAPTLYGLVSHVETGSYDTNRQAVALGLSPEERAQEMPMVDELLRTTVRAQMLACRGPDGDIRQTLPPQPPDIHDFVTPCTDPEVRAFAAPYDFLRTLVEHPDPDVPVDDLLVAVLRGIHAAHGGEEGGREPVVRAGRALSRLLDDDHERLQSILRRVL</sequence>
<dbReference type="EMBL" id="JANUBL010000002">
    <property type="protein sequence ID" value="MCS4120704.1"/>
    <property type="molecule type" value="Genomic_DNA"/>
</dbReference>
<dbReference type="Proteomes" id="UP001155144">
    <property type="component" value="Unassembled WGS sequence"/>
</dbReference>
<dbReference type="OMA" id="IHQAVYR"/>
<dbReference type="Proteomes" id="UP001155027">
    <property type="component" value="Unassembled WGS sequence"/>
</dbReference>
<comment type="caution">
    <text evidence="4">The sequence shown here is derived from an EMBL/GenBank/DDBJ whole genome shotgun (WGS) entry which is preliminary data.</text>
</comment>
<accession>A0A9X2QI96</accession>